<feature type="compositionally biased region" description="Basic and acidic residues" evidence="1">
    <location>
        <begin position="348"/>
        <end position="358"/>
    </location>
</feature>
<dbReference type="VEuPathDB" id="FungiDB:BD410DRAFT_895622"/>
<dbReference type="STRING" id="50990.A0A4Y7QH70"/>
<feature type="compositionally biased region" description="Basic residues" evidence="1">
    <location>
        <begin position="1"/>
        <end position="19"/>
    </location>
</feature>
<feature type="region of interest" description="Disordered" evidence="1">
    <location>
        <begin position="1"/>
        <end position="387"/>
    </location>
</feature>
<evidence type="ECO:0000313" key="2">
    <source>
        <dbReference type="EMBL" id="TDL26210.1"/>
    </source>
</evidence>
<evidence type="ECO:0000313" key="3">
    <source>
        <dbReference type="Proteomes" id="UP000294933"/>
    </source>
</evidence>
<dbReference type="AlphaFoldDB" id="A0A4Y7QH70"/>
<dbReference type="EMBL" id="ML170162">
    <property type="protein sequence ID" value="TDL26210.1"/>
    <property type="molecule type" value="Genomic_DNA"/>
</dbReference>
<feature type="compositionally biased region" description="Low complexity" evidence="1">
    <location>
        <begin position="295"/>
        <end position="318"/>
    </location>
</feature>
<sequence>MPQHRGHRPTAGLKSHHRVASGGSAKGLNLQLTQKDPHAAKVQDKLKKSGHSATDLHAPRTASPHLRPTPANGTTRAPAKENVHGQQKRAQTPIASKRAAAATSAATRKVDFTLAGSAGTEEDEWVSSESGAVTPVNDQDVQVLEVSPRRSDDSGDHVSGTTPRAESAMPRVDTARPSHPQQQQGFAYRKPVVAPNPPHVTQPTPPPQPRETFLGNNSAVLAPPSPTAARMAHSEAPSPSHANRHLPKRQTLSRQSTYSDSKAETPHHPLIRGQSYHGAMKPSPLAPLTVQAQISTSPPSLRSAPLSSSPTTMTSSMSNYMDEAHPGRRTSMSSARSVATLPVPSSPNDRRAIHDRTRTLSSVSRSSSSAALSSLTALPAMSRPGTPPLTVRFPPEHINFSAADTYHNLLPPPYIATHLTVLAHSSPLRQSYDRVMRARQRR</sequence>
<feature type="compositionally biased region" description="Basic and acidic residues" evidence="1">
    <location>
        <begin position="35"/>
        <end position="47"/>
    </location>
</feature>
<accession>A0A4Y7QH70</accession>
<feature type="compositionally biased region" description="Low complexity" evidence="1">
    <location>
        <begin position="359"/>
        <end position="377"/>
    </location>
</feature>
<gene>
    <name evidence="2" type="ORF">BD410DRAFT_895622</name>
</gene>
<name>A0A4Y7QH70_9AGAM</name>
<evidence type="ECO:0000256" key="1">
    <source>
        <dbReference type="SAM" id="MobiDB-lite"/>
    </source>
</evidence>
<reference evidence="2 3" key="1">
    <citation type="submission" date="2018-06" db="EMBL/GenBank/DDBJ databases">
        <title>A transcriptomic atlas of mushroom development highlights an independent origin of complex multicellularity.</title>
        <authorList>
            <consortium name="DOE Joint Genome Institute"/>
            <person name="Krizsan K."/>
            <person name="Almasi E."/>
            <person name="Merenyi Z."/>
            <person name="Sahu N."/>
            <person name="Viragh M."/>
            <person name="Koszo T."/>
            <person name="Mondo S."/>
            <person name="Kiss B."/>
            <person name="Balint B."/>
            <person name="Kues U."/>
            <person name="Barry K."/>
            <person name="Hegedus J.C."/>
            <person name="Henrissat B."/>
            <person name="Johnson J."/>
            <person name="Lipzen A."/>
            <person name="Ohm R."/>
            <person name="Nagy I."/>
            <person name="Pangilinan J."/>
            <person name="Yan J."/>
            <person name="Xiong Y."/>
            <person name="Grigoriev I.V."/>
            <person name="Hibbett D.S."/>
            <person name="Nagy L.G."/>
        </authorList>
    </citation>
    <scope>NUCLEOTIDE SEQUENCE [LARGE SCALE GENOMIC DNA]</scope>
    <source>
        <strain evidence="2 3">SZMC22713</strain>
    </source>
</reference>
<feature type="compositionally biased region" description="Polar residues" evidence="1">
    <location>
        <begin position="84"/>
        <end position="94"/>
    </location>
</feature>
<feature type="compositionally biased region" description="Basic and acidic residues" evidence="1">
    <location>
        <begin position="147"/>
        <end position="156"/>
    </location>
</feature>
<feature type="compositionally biased region" description="Pro residues" evidence="1">
    <location>
        <begin position="194"/>
        <end position="209"/>
    </location>
</feature>
<proteinExistence type="predicted"/>
<feature type="compositionally biased region" description="Low complexity" evidence="1">
    <location>
        <begin position="95"/>
        <end position="107"/>
    </location>
</feature>
<feature type="compositionally biased region" description="Polar residues" evidence="1">
    <location>
        <begin position="250"/>
        <end position="260"/>
    </location>
</feature>
<protein>
    <submittedName>
        <fullName evidence="2">Uncharacterized protein</fullName>
    </submittedName>
</protein>
<dbReference type="OrthoDB" id="3219024at2759"/>
<feature type="compositionally biased region" description="Polar residues" evidence="1">
    <location>
        <begin position="127"/>
        <end position="140"/>
    </location>
</feature>
<organism evidence="2 3">
    <name type="scientific">Rickenella mellea</name>
    <dbReference type="NCBI Taxonomy" id="50990"/>
    <lineage>
        <taxon>Eukaryota</taxon>
        <taxon>Fungi</taxon>
        <taxon>Dikarya</taxon>
        <taxon>Basidiomycota</taxon>
        <taxon>Agaricomycotina</taxon>
        <taxon>Agaricomycetes</taxon>
        <taxon>Hymenochaetales</taxon>
        <taxon>Rickenellaceae</taxon>
        <taxon>Rickenella</taxon>
    </lineage>
</organism>
<dbReference type="Proteomes" id="UP000294933">
    <property type="component" value="Unassembled WGS sequence"/>
</dbReference>
<keyword evidence="3" id="KW-1185">Reference proteome</keyword>